<evidence type="ECO:0000256" key="1">
    <source>
        <dbReference type="ARBA" id="ARBA00008724"/>
    </source>
</evidence>
<evidence type="ECO:0000313" key="6">
    <source>
        <dbReference type="EMBL" id="KAL3767516.1"/>
    </source>
</evidence>
<feature type="signal peptide" evidence="3">
    <location>
        <begin position="1"/>
        <end position="16"/>
    </location>
</feature>
<dbReference type="InterPro" id="IPR002876">
    <property type="entry name" value="Transcrip_reg_TACO1-like"/>
</dbReference>
<dbReference type="EMBL" id="JALLBG020000075">
    <property type="protein sequence ID" value="KAL3767516.1"/>
    <property type="molecule type" value="Genomic_DNA"/>
</dbReference>
<evidence type="ECO:0000256" key="3">
    <source>
        <dbReference type="SAM" id="SignalP"/>
    </source>
</evidence>
<dbReference type="PANTHER" id="PTHR12532">
    <property type="entry name" value="TRANSLATIONAL ACTIVATOR OF CYTOCHROME C OXIDASE 1"/>
    <property type="match status" value="1"/>
</dbReference>
<organism evidence="6 7">
    <name type="scientific">Discostella pseudostelligera</name>
    <dbReference type="NCBI Taxonomy" id="259834"/>
    <lineage>
        <taxon>Eukaryota</taxon>
        <taxon>Sar</taxon>
        <taxon>Stramenopiles</taxon>
        <taxon>Ochrophyta</taxon>
        <taxon>Bacillariophyta</taxon>
        <taxon>Coscinodiscophyceae</taxon>
        <taxon>Thalassiosirophycidae</taxon>
        <taxon>Stephanodiscales</taxon>
        <taxon>Stephanodiscaceae</taxon>
        <taxon>Discostella</taxon>
    </lineage>
</organism>
<keyword evidence="7" id="KW-1185">Reference proteome</keyword>
<name>A0ABD3MXG7_9STRA</name>
<feature type="compositionally biased region" description="Polar residues" evidence="2">
    <location>
        <begin position="23"/>
        <end position="38"/>
    </location>
</feature>
<proteinExistence type="inferred from homology"/>
<protein>
    <submittedName>
        <fullName evidence="6">Uncharacterized protein</fullName>
    </submittedName>
</protein>
<dbReference type="Gene3D" id="3.30.70.980">
    <property type="match status" value="2"/>
</dbReference>
<feature type="domain" description="TACO1/YebC-like second and third" evidence="4">
    <location>
        <begin position="139"/>
        <end position="298"/>
    </location>
</feature>
<reference evidence="6 7" key="1">
    <citation type="submission" date="2024-10" db="EMBL/GenBank/DDBJ databases">
        <title>Updated reference genomes for cyclostephanoid diatoms.</title>
        <authorList>
            <person name="Roberts W.R."/>
            <person name="Alverson A.J."/>
        </authorList>
    </citation>
    <scope>NUCLEOTIDE SEQUENCE [LARGE SCALE GENOMIC DNA]</scope>
    <source>
        <strain evidence="6 7">AJA232-27</strain>
    </source>
</reference>
<evidence type="ECO:0000313" key="7">
    <source>
        <dbReference type="Proteomes" id="UP001530293"/>
    </source>
</evidence>
<dbReference type="Proteomes" id="UP001530293">
    <property type="component" value="Unassembled WGS sequence"/>
</dbReference>
<dbReference type="InterPro" id="IPR029072">
    <property type="entry name" value="YebC-like"/>
</dbReference>
<dbReference type="InterPro" id="IPR048300">
    <property type="entry name" value="TACO1_YebC-like_2nd/3rd_dom"/>
</dbReference>
<feature type="region of interest" description="Disordered" evidence="2">
    <location>
        <begin position="22"/>
        <end position="51"/>
    </location>
</feature>
<dbReference type="HAMAP" id="MF_00693">
    <property type="entry name" value="Transcrip_reg_TACO1"/>
    <property type="match status" value="1"/>
</dbReference>
<dbReference type="SUPFAM" id="SSF75625">
    <property type="entry name" value="YebC-like"/>
    <property type="match status" value="1"/>
</dbReference>
<evidence type="ECO:0000259" key="5">
    <source>
        <dbReference type="Pfam" id="PF20772"/>
    </source>
</evidence>
<keyword evidence="3" id="KW-0732">Signal</keyword>
<sequence length="300" mass="31935">MKVIVAASLLLSGTFAFTVPKPTANSRPSSWSPKQPVTSDVIDAPTPSSPTHRLSPLFMGRAAAVRAATKGKTDAKKAKVNAYYGKKIIMAVKQGGSSDPVANRQLGELIKAAKNNSVPMDNINRAIKRATEKDAGDFSEATFEAYGHGGASLIVNVLSDNSNRSTADVKSAISKNKGKMAESGSVLFMYDLKGKIVIPSTDVDEEALLMSAIENDVSDMELVEGEEEGTSIVYTDPKETAAMFEAVKAMGLDAGAKMSLSYVSKAPVECSDEDFEKNMAIIDALEELDDVDSVEHNMSN</sequence>
<dbReference type="InterPro" id="IPR049083">
    <property type="entry name" value="TACO1_YebC_N"/>
</dbReference>
<gene>
    <name evidence="6" type="ORF">ACHAWU_000179</name>
</gene>
<comment type="similarity">
    <text evidence="1">Belongs to the TACO1 family.</text>
</comment>
<comment type="caution">
    <text evidence="6">The sequence shown here is derived from an EMBL/GenBank/DDBJ whole genome shotgun (WGS) entry which is preliminary data.</text>
</comment>
<dbReference type="Gene3D" id="1.10.10.200">
    <property type="match status" value="1"/>
</dbReference>
<dbReference type="AlphaFoldDB" id="A0ABD3MXG7"/>
<evidence type="ECO:0000259" key="4">
    <source>
        <dbReference type="Pfam" id="PF01709"/>
    </source>
</evidence>
<dbReference type="InterPro" id="IPR026564">
    <property type="entry name" value="Transcrip_reg_TACO1-like_dom3"/>
</dbReference>
<dbReference type="InterPro" id="IPR017856">
    <property type="entry name" value="Integrase-like_N"/>
</dbReference>
<dbReference type="Pfam" id="PF20772">
    <property type="entry name" value="TACO1_YebC_N"/>
    <property type="match status" value="1"/>
</dbReference>
<feature type="chain" id="PRO_5044873725" evidence="3">
    <location>
        <begin position="17"/>
        <end position="300"/>
    </location>
</feature>
<dbReference type="NCBIfam" id="NF009044">
    <property type="entry name" value="PRK12378.1"/>
    <property type="match status" value="1"/>
</dbReference>
<dbReference type="PANTHER" id="PTHR12532:SF0">
    <property type="entry name" value="TRANSLATIONAL ACTIVATOR OF CYTOCHROME C OXIDASE 1"/>
    <property type="match status" value="1"/>
</dbReference>
<feature type="domain" description="TACO1/YebC-like N-terminal" evidence="5">
    <location>
        <begin position="63"/>
        <end position="132"/>
    </location>
</feature>
<accession>A0ABD3MXG7</accession>
<evidence type="ECO:0000256" key="2">
    <source>
        <dbReference type="SAM" id="MobiDB-lite"/>
    </source>
</evidence>
<dbReference type="GO" id="GO:0005737">
    <property type="term" value="C:cytoplasm"/>
    <property type="evidence" value="ECO:0007669"/>
    <property type="project" value="UniProtKB-ARBA"/>
</dbReference>
<dbReference type="Pfam" id="PF01709">
    <property type="entry name" value="Transcrip_reg"/>
    <property type="match status" value="1"/>
</dbReference>